<dbReference type="PANTHER" id="PTHR43853">
    <property type="entry name" value="3-KETOACYL-COA THIOLASE, PEROXISOMAL"/>
    <property type="match status" value="1"/>
</dbReference>
<sequence length="288" mass="31387">MGIGPVPSVNKLMPKIGMSLEDMDLIELNEAFAAQVLSVLREWKLPNEDKLNVNGCRLEQGGWVPLDAFPTSEPDAQIRWQTDFHSNPNVRGLPEDYPVNEAETPISPLMYNAVGGSTHPLGAIASVEYDVSPTDYRRHLRSLASADIIYCPGPSAGARPPQDLPVTGNPGMTSRAATGALYYDANGNLQEQRARVVVVAGNGVGTARLLLNSIPSGQEFYETDLKRALFAGMTCRLRRYQFALPTALAASQQERALGTGHHRIFGERYGHTIGITVMTEDLPEESNQ</sequence>
<evidence type="ECO:0000256" key="1">
    <source>
        <dbReference type="ARBA" id="ARBA00012705"/>
    </source>
</evidence>
<dbReference type="GO" id="GO:0010124">
    <property type="term" value="P:phenylacetate catabolic process"/>
    <property type="evidence" value="ECO:0007669"/>
    <property type="project" value="TreeGrafter"/>
</dbReference>
<dbReference type="InterPro" id="IPR050215">
    <property type="entry name" value="Thiolase-like_sf_Thiolase"/>
</dbReference>
<reference evidence="5" key="1">
    <citation type="submission" date="2023-03" db="EMBL/GenBank/DDBJ databases">
        <authorList>
            <person name="Steffen K."/>
            <person name="Cardenas P."/>
        </authorList>
    </citation>
    <scope>NUCLEOTIDE SEQUENCE</scope>
</reference>
<dbReference type="SUPFAM" id="SSF53901">
    <property type="entry name" value="Thiolase-like"/>
    <property type="match status" value="1"/>
</dbReference>
<dbReference type="InterPro" id="IPR016039">
    <property type="entry name" value="Thiolase-like"/>
</dbReference>
<organism evidence="5 6">
    <name type="scientific">Geodia barretti</name>
    <name type="common">Barrett's horny sponge</name>
    <dbReference type="NCBI Taxonomy" id="519541"/>
    <lineage>
        <taxon>Eukaryota</taxon>
        <taxon>Metazoa</taxon>
        <taxon>Porifera</taxon>
        <taxon>Demospongiae</taxon>
        <taxon>Heteroscleromorpha</taxon>
        <taxon>Tetractinellida</taxon>
        <taxon>Astrophorina</taxon>
        <taxon>Geodiidae</taxon>
        <taxon>Geodia</taxon>
    </lineage>
</organism>
<dbReference type="PANTHER" id="PTHR43853:SF8">
    <property type="entry name" value="3-KETOACYL-COA THIOLASE, PEROXISOMAL"/>
    <property type="match status" value="1"/>
</dbReference>
<comment type="caution">
    <text evidence="5">The sequence shown here is derived from an EMBL/GenBank/DDBJ whole genome shotgun (WGS) entry which is preliminary data.</text>
</comment>
<dbReference type="InterPro" id="IPR020617">
    <property type="entry name" value="Thiolase_C"/>
</dbReference>
<gene>
    <name evidence="5" type="ORF">GBAR_LOCUS24234</name>
</gene>
<keyword evidence="3" id="KW-0443">Lipid metabolism</keyword>
<proteinExistence type="predicted"/>
<protein>
    <recommendedName>
        <fullName evidence="1">acetyl-CoA C-acetyltransferase</fullName>
        <ecNumber evidence="1">2.3.1.9</ecNumber>
    </recommendedName>
</protein>
<dbReference type="EMBL" id="CASHTH010003351">
    <property type="protein sequence ID" value="CAI8043705.1"/>
    <property type="molecule type" value="Genomic_DNA"/>
</dbReference>
<evidence type="ECO:0000313" key="6">
    <source>
        <dbReference type="Proteomes" id="UP001174909"/>
    </source>
</evidence>
<keyword evidence="6" id="KW-1185">Reference proteome</keyword>
<evidence type="ECO:0000256" key="3">
    <source>
        <dbReference type="ARBA" id="ARBA00023098"/>
    </source>
</evidence>
<dbReference type="Proteomes" id="UP001174909">
    <property type="component" value="Unassembled WGS sequence"/>
</dbReference>
<dbReference type="GO" id="GO:0006635">
    <property type="term" value="P:fatty acid beta-oxidation"/>
    <property type="evidence" value="ECO:0007669"/>
    <property type="project" value="TreeGrafter"/>
</dbReference>
<evidence type="ECO:0000259" key="4">
    <source>
        <dbReference type="Pfam" id="PF02803"/>
    </source>
</evidence>
<dbReference type="EC" id="2.3.1.9" evidence="1"/>
<evidence type="ECO:0000256" key="2">
    <source>
        <dbReference type="ARBA" id="ARBA00022832"/>
    </source>
</evidence>
<dbReference type="AlphaFoldDB" id="A0AA35X9Y0"/>
<dbReference type="InterPro" id="IPR036188">
    <property type="entry name" value="FAD/NAD-bd_sf"/>
</dbReference>
<feature type="domain" description="Thiolase C-terminal" evidence="4">
    <location>
        <begin position="1"/>
        <end position="56"/>
    </location>
</feature>
<evidence type="ECO:0000313" key="5">
    <source>
        <dbReference type="EMBL" id="CAI8043705.1"/>
    </source>
</evidence>
<dbReference type="SUPFAM" id="SSF51905">
    <property type="entry name" value="FAD/NAD(P)-binding domain"/>
    <property type="match status" value="1"/>
</dbReference>
<dbReference type="Gene3D" id="3.40.47.10">
    <property type="match status" value="1"/>
</dbReference>
<accession>A0AA35X9Y0</accession>
<dbReference type="GO" id="GO:0003985">
    <property type="term" value="F:acetyl-CoA C-acetyltransferase activity"/>
    <property type="evidence" value="ECO:0007669"/>
    <property type="project" value="UniProtKB-EC"/>
</dbReference>
<keyword evidence="2" id="KW-0276">Fatty acid metabolism</keyword>
<dbReference type="Pfam" id="PF02803">
    <property type="entry name" value="Thiolase_C"/>
    <property type="match status" value="1"/>
</dbReference>
<name>A0AA35X9Y0_GEOBA</name>